<dbReference type="EMBL" id="CP044544">
    <property type="protein sequence ID" value="QFI77673.1"/>
    <property type="molecule type" value="Genomic_DNA"/>
</dbReference>
<dbReference type="SUPFAM" id="SSF52540">
    <property type="entry name" value="P-loop containing nucleoside triphosphate hydrolases"/>
    <property type="match status" value="1"/>
</dbReference>
<dbReference type="PANTHER" id="PTHR24220">
    <property type="entry name" value="IMPORT ATP-BINDING PROTEIN"/>
    <property type="match status" value="1"/>
</dbReference>
<dbReference type="AlphaFoldDB" id="A0A5P6PJZ9"/>
<feature type="transmembrane region" description="Helical" evidence="1">
    <location>
        <begin position="135"/>
        <end position="160"/>
    </location>
</feature>
<dbReference type="GO" id="GO:0016887">
    <property type="term" value="F:ATP hydrolysis activity"/>
    <property type="evidence" value="ECO:0007669"/>
    <property type="project" value="InterPro"/>
</dbReference>
<organism evidence="3 4">
    <name type="scientific">Bradyrhizobium betae</name>
    <dbReference type="NCBI Taxonomy" id="244734"/>
    <lineage>
        <taxon>Bacteria</taxon>
        <taxon>Pseudomonadati</taxon>
        <taxon>Pseudomonadota</taxon>
        <taxon>Alphaproteobacteria</taxon>
        <taxon>Hyphomicrobiales</taxon>
        <taxon>Nitrobacteraceae</taxon>
        <taxon>Bradyrhizobium</taxon>
    </lineage>
</organism>
<keyword evidence="3" id="KW-0067">ATP-binding</keyword>
<gene>
    <name evidence="3" type="ORF">F8237_35630</name>
</gene>
<feature type="domain" description="ABC transporter" evidence="2">
    <location>
        <begin position="28"/>
        <end position="96"/>
    </location>
</feature>
<evidence type="ECO:0000256" key="1">
    <source>
        <dbReference type="SAM" id="Phobius"/>
    </source>
</evidence>
<dbReference type="GO" id="GO:0022857">
    <property type="term" value="F:transmembrane transporter activity"/>
    <property type="evidence" value="ECO:0007669"/>
    <property type="project" value="TreeGrafter"/>
</dbReference>
<dbReference type="InterPro" id="IPR003439">
    <property type="entry name" value="ABC_transporter-like_ATP-bd"/>
</dbReference>
<keyword evidence="1" id="KW-0812">Transmembrane</keyword>
<geneLocation type="plasmid" evidence="4">
    <name>pbbpl7hg1</name>
</geneLocation>
<keyword evidence="3" id="KW-0614">Plasmid</keyword>
<name>A0A5P6PJZ9_9BRAD</name>
<sequence length="192" mass="20885">MSKSFIQAIDVARQFRQANRTVEALLPASFVVRSGDRIALVGPSGSGKSTLLHLMAGLDTTTGGKLAWPELGTRSGLRPRRIGMVFQTPGLIAHDALPPDPGAAFIQAQQTANNFEARVANNLVARLDGARSDALYAKVLFLFLGLPGVTLAILLTLAVAMSGTELRQREQALLRTRAHRWRRYCGWQAPKR</sequence>
<dbReference type="Gene3D" id="3.40.50.300">
    <property type="entry name" value="P-loop containing nucleotide triphosphate hydrolases"/>
    <property type="match status" value="1"/>
</dbReference>
<evidence type="ECO:0000313" key="3">
    <source>
        <dbReference type="EMBL" id="QFI77673.1"/>
    </source>
</evidence>
<keyword evidence="1" id="KW-1133">Transmembrane helix</keyword>
<dbReference type="OrthoDB" id="9786950at2"/>
<protein>
    <submittedName>
        <fullName evidence="3">ATP-binding cassette domain-containing protein</fullName>
    </submittedName>
</protein>
<keyword evidence="1" id="KW-0472">Membrane</keyword>
<dbReference type="GO" id="GO:0005886">
    <property type="term" value="C:plasma membrane"/>
    <property type="evidence" value="ECO:0007669"/>
    <property type="project" value="TreeGrafter"/>
</dbReference>
<reference evidence="4" key="1">
    <citation type="submission" date="2019-10" db="EMBL/GenBank/DDBJ databases">
        <title>Complete Genome Sequence of Bradyrhizobium betae type strain PL7HG1T.</title>
        <authorList>
            <person name="Bromfield E.S.P."/>
            <person name="Cloutier S."/>
        </authorList>
    </citation>
    <scope>NUCLEOTIDE SEQUENCE [LARGE SCALE GENOMIC DNA]</scope>
    <source>
        <strain evidence="4">PL7HG1</strain>
        <plasmid evidence="4">pbbpl7hg1</plasmid>
    </source>
</reference>
<dbReference type="InterPro" id="IPR015854">
    <property type="entry name" value="ABC_transpr_LolD-like"/>
</dbReference>
<evidence type="ECO:0000313" key="4">
    <source>
        <dbReference type="Proteomes" id="UP000325641"/>
    </source>
</evidence>
<dbReference type="RefSeq" id="WP_100554922.1">
    <property type="nucleotide sequence ID" value="NZ_CP044544.1"/>
</dbReference>
<evidence type="ECO:0000259" key="2">
    <source>
        <dbReference type="Pfam" id="PF00005"/>
    </source>
</evidence>
<accession>A0A5P6PJZ9</accession>
<dbReference type="GO" id="GO:0005524">
    <property type="term" value="F:ATP binding"/>
    <property type="evidence" value="ECO:0007669"/>
    <property type="project" value="UniProtKB-KW"/>
</dbReference>
<dbReference type="Pfam" id="PF00005">
    <property type="entry name" value="ABC_tran"/>
    <property type="match status" value="1"/>
</dbReference>
<dbReference type="KEGG" id="bbet:F8237_35630"/>
<dbReference type="InterPro" id="IPR027417">
    <property type="entry name" value="P-loop_NTPase"/>
</dbReference>
<dbReference type="PANTHER" id="PTHR24220:SF685">
    <property type="entry name" value="ABC TRANSPORTER RELATED"/>
    <property type="match status" value="1"/>
</dbReference>
<dbReference type="Proteomes" id="UP000325641">
    <property type="component" value="Plasmid pBbPL7HG1"/>
</dbReference>
<keyword evidence="3" id="KW-0547">Nucleotide-binding</keyword>
<proteinExistence type="predicted"/>